<dbReference type="EMBL" id="JBJQND010000001">
    <property type="protein sequence ID" value="KAL3887890.1"/>
    <property type="molecule type" value="Genomic_DNA"/>
</dbReference>
<reference evidence="2 3" key="1">
    <citation type="submission" date="2024-11" db="EMBL/GenBank/DDBJ databases">
        <title>Chromosome-level genome assembly of the freshwater bivalve Anodonta woodiana.</title>
        <authorList>
            <person name="Chen X."/>
        </authorList>
    </citation>
    <scope>NUCLEOTIDE SEQUENCE [LARGE SCALE GENOMIC DNA]</scope>
    <source>
        <strain evidence="2">MN2024</strain>
        <tissue evidence="2">Gills</tissue>
    </source>
</reference>
<dbReference type="CDD" id="cd02440">
    <property type="entry name" value="AdoMet_MTases"/>
    <property type="match status" value="1"/>
</dbReference>
<keyword evidence="3" id="KW-1185">Reference proteome</keyword>
<feature type="domain" description="Methyltransferase" evidence="1">
    <location>
        <begin position="82"/>
        <end position="171"/>
    </location>
</feature>
<dbReference type="Proteomes" id="UP001634394">
    <property type="component" value="Unassembled WGS sequence"/>
</dbReference>
<comment type="caution">
    <text evidence="2">The sequence shown here is derived from an EMBL/GenBank/DDBJ whole genome shotgun (WGS) entry which is preliminary data.</text>
</comment>
<evidence type="ECO:0000313" key="3">
    <source>
        <dbReference type="Proteomes" id="UP001634394"/>
    </source>
</evidence>
<protein>
    <recommendedName>
        <fullName evidence="1">Methyltransferase domain-containing protein</fullName>
    </recommendedName>
</protein>
<dbReference type="SUPFAM" id="SSF53335">
    <property type="entry name" value="S-adenosyl-L-methionine-dependent methyltransferases"/>
    <property type="match status" value="1"/>
</dbReference>
<dbReference type="Pfam" id="PF13649">
    <property type="entry name" value="Methyltransf_25"/>
    <property type="match status" value="1"/>
</dbReference>
<sequence length="192" mass="21531">MADIAFQNYVNNASREDAEAYHATFQAYKGGLTQEQIADYYSQWGASGEYDIHLGAGRYLGPIQAARAIGAYFVSHRENVRILDVAAGTGKVGQELYNLGFRCLDALDPSEGMLKKAKERGVYTKTFQLYFELNLPIPDDSYDCLVVVGGMGEGHLPLESLYEMIRLVKPGMNSKTRETFDNICWYGYKRIP</sequence>
<dbReference type="InterPro" id="IPR050508">
    <property type="entry name" value="Methyltransf_Superfamily"/>
</dbReference>
<dbReference type="Gene3D" id="3.40.50.150">
    <property type="entry name" value="Vaccinia Virus protein VP39"/>
    <property type="match status" value="1"/>
</dbReference>
<organism evidence="2 3">
    <name type="scientific">Sinanodonta woodiana</name>
    <name type="common">Chinese pond mussel</name>
    <name type="synonym">Anodonta woodiana</name>
    <dbReference type="NCBI Taxonomy" id="1069815"/>
    <lineage>
        <taxon>Eukaryota</taxon>
        <taxon>Metazoa</taxon>
        <taxon>Spiralia</taxon>
        <taxon>Lophotrochozoa</taxon>
        <taxon>Mollusca</taxon>
        <taxon>Bivalvia</taxon>
        <taxon>Autobranchia</taxon>
        <taxon>Heteroconchia</taxon>
        <taxon>Palaeoheterodonta</taxon>
        <taxon>Unionida</taxon>
        <taxon>Unionoidea</taxon>
        <taxon>Unionidae</taxon>
        <taxon>Unioninae</taxon>
        <taxon>Sinanodonta</taxon>
    </lineage>
</organism>
<evidence type="ECO:0000259" key="1">
    <source>
        <dbReference type="Pfam" id="PF13649"/>
    </source>
</evidence>
<evidence type="ECO:0000313" key="2">
    <source>
        <dbReference type="EMBL" id="KAL3887890.1"/>
    </source>
</evidence>
<dbReference type="InterPro" id="IPR041698">
    <property type="entry name" value="Methyltransf_25"/>
</dbReference>
<dbReference type="InterPro" id="IPR029063">
    <property type="entry name" value="SAM-dependent_MTases_sf"/>
</dbReference>
<name>A0ABD3XSA4_SINWO</name>
<accession>A0ABD3XSA4</accession>
<dbReference type="PANTHER" id="PTHR42912">
    <property type="entry name" value="METHYLTRANSFERASE"/>
    <property type="match status" value="1"/>
</dbReference>
<proteinExistence type="predicted"/>
<gene>
    <name evidence="2" type="ORF">ACJMK2_000278</name>
</gene>
<dbReference type="AlphaFoldDB" id="A0ABD3XSA4"/>